<dbReference type="GO" id="GO:0006260">
    <property type="term" value="P:DNA replication"/>
    <property type="evidence" value="ECO:0007669"/>
    <property type="project" value="UniProtKB-KW"/>
</dbReference>
<evidence type="ECO:0000256" key="4">
    <source>
        <dbReference type="ARBA" id="ARBA00022705"/>
    </source>
</evidence>
<organism evidence="15 16">
    <name type="scientific">Methylotuvimicrobium alcaliphilum (strain DSM 19304 / NCIMB 14124 / VKM B-2133 / 20Z)</name>
    <name type="common">Methylomicrobium alcaliphilum</name>
    <dbReference type="NCBI Taxonomy" id="1091494"/>
    <lineage>
        <taxon>Bacteria</taxon>
        <taxon>Pseudomonadati</taxon>
        <taxon>Pseudomonadota</taxon>
        <taxon>Gammaproteobacteria</taxon>
        <taxon>Methylococcales</taxon>
        <taxon>Methylococcaceae</taxon>
        <taxon>Methylotuvimicrobium</taxon>
    </lineage>
</organism>
<evidence type="ECO:0000256" key="14">
    <source>
        <dbReference type="SAM" id="Coils"/>
    </source>
</evidence>
<keyword evidence="9 15" id="KW-0269">Exonuclease</keyword>
<dbReference type="AlphaFoldDB" id="G4SZI0"/>
<keyword evidence="12" id="KW-0233">DNA recombination</keyword>
<proteinExistence type="inferred from homology"/>
<protein>
    <recommendedName>
        <fullName evidence="3">Nuclease SbcCD subunit C</fullName>
    </recommendedName>
</protein>
<evidence type="ECO:0000256" key="3">
    <source>
        <dbReference type="ARBA" id="ARBA00013368"/>
    </source>
</evidence>
<comment type="subunit">
    <text evidence="2">Heterodimer of SbcC and SbcD.</text>
</comment>
<feature type="coiled-coil region" evidence="14">
    <location>
        <begin position="191"/>
        <end position="282"/>
    </location>
</feature>
<evidence type="ECO:0000256" key="13">
    <source>
        <dbReference type="ARBA" id="ARBA00055999"/>
    </source>
</evidence>
<dbReference type="STRING" id="1091494.MEALZ_2749"/>
<name>G4SZI0_META2</name>
<sequence>MKPVKLTIQAFGPFAGNESIDFRLLGSSPLFLINGPTGSGKSSILDAICFALYGQSTGAEREPSQMRCDHADINMLTEAILDFNLGTKNYRIRRIPVQERPKSKGEGTTTQQAEAQLWQLDGTDEGKLIVAKSVTDATNEVKRLIGLDVEQFRQVMVLPQGKFRELLMADSKEREQIFGQLFRTGIYKRIEEALKNQAAGIRQEVERHRNQIKGILHSAEMASEAEVDEALEALQPELVAASEEKEQANQKMLQAARVRDQAQALKQRFDNLDTKQKALSDKAAQKPEIDKQQHRLDSALQAEKIRYLYDNHRAKTKEKAKLLEQIQACQTALQLAAANELEAKQNVDAAKQAYAEVEALKHKRIELQQYRDRIAELAEARVTLQNRQKELTAARKTFDARKLEQQALINELADKDKAFVEISRELESFATMRIEWEVQRRNLEQRQQLEDLRKAQARLQRNESQLAAAFETQKAACEAFENEARQIELHWHLGQAALLAEALQIGQPCPVCGSKEHPEPAVAANDEALVTKLQVDQARADESQARNQMQNAKEKWDAALNELAVNRKDIEQLARQLEQLAEQPLQALVDTFANVSETVDRLVERQVQQKTLGARIDTIKGLLSSMTETLAELEASAASVNEQFIQARSNTEQLEKLIPEDYREPKALEQVLSQLNRRITALSDALTQAEADYAAKHSNLDKASSKLEALHQQREALECQYNEAEAQWHDALARSAFPDADAFHSALMTDPEQHSLKAEIEAYRDELVGLQEVVKQLQADLAGHAPPDMEAIEGQLTEQTAWYRKVEESWRKLEERVNQLARVKGKLTQARATQAELEARYEVFGTLSDVANGQTGDKISLQRFVLSVLLDDVLIQASERLTLMSKGRYRLVRKEDRAKGNKASGLEMEVEDAYTGKNRPVATLSGGESFMAALALALGLSDVVQSYAGGIKLDTLFIDEGFGSLDPESLDLAIRTLIDLQASGRMIGIISHVTELKEQMALRLDVIGSRTGSSVRTITV</sequence>
<evidence type="ECO:0000256" key="2">
    <source>
        <dbReference type="ARBA" id="ARBA00011322"/>
    </source>
</evidence>
<evidence type="ECO:0000313" key="16">
    <source>
        <dbReference type="Proteomes" id="UP000008315"/>
    </source>
</evidence>
<comment type="function">
    <text evidence="13">SbcCD cleaves DNA hairpin structures. These structures can inhibit DNA replication and are intermediates in certain DNA recombination reactions. The complex acts as a 3'-&gt;5' double strand exonuclease that can open hairpins. It also has a 5' single-strand endonuclease activity.</text>
</comment>
<feature type="coiled-coil region" evidence="14">
    <location>
        <begin position="623"/>
        <end position="840"/>
    </location>
</feature>
<evidence type="ECO:0000313" key="15">
    <source>
        <dbReference type="EMBL" id="CCE24421.1"/>
    </source>
</evidence>
<evidence type="ECO:0000256" key="10">
    <source>
        <dbReference type="ARBA" id="ARBA00022840"/>
    </source>
</evidence>
<keyword evidence="7" id="KW-0255">Endonuclease</keyword>
<evidence type="ECO:0000256" key="1">
    <source>
        <dbReference type="ARBA" id="ARBA00006930"/>
    </source>
</evidence>
<dbReference type="InterPro" id="IPR027417">
    <property type="entry name" value="P-loop_NTPase"/>
</dbReference>
<evidence type="ECO:0000256" key="8">
    <source>
        <dbReference type="ARBA" id="ARBA00022801"/>
    </source>
</evidence>
<dbReference type="Gene3D" id="3.40.50.300">
    <property type="entry name" value="P-loop containing nucleotide triphosphate hydrolases"/>
    <property type="match status" value="2"/>
</dbReference>
<comment type="similarity">
    <text evidence="1">Belongs to the SMC family. SbcC subfamily.</text>
</comment>
<keyword evidence="5" id="KW-0540">Nuclease</keyword>
<dbReference type="Pfam" id="PF13558">
    <property type="entry name" value="SbcC_Walker_B"/>
    <property type="match status" value="1"/>
</dbReference>
<dbReference type="FunFam" id="3.40.50.300:FF:001446">
    <property type="entry name" value="DsDNA exonuclease SbcC"/>
    <property type="match status" value="1"/>
</dbReference>
<evidence type="ECO:0000256" key="11">
    <source>
        <dbReference type="ARBA" id="ARBA00023054"/>
    </source>
</evidence>
<evidence type="ECO:0000256" key="9">
    <source>
        <dbReference type="ARBA" id="ARBA00022839"/>
    </source>
</evidence>
<dbReference type="Pfam" id="PF13555">
    <property type="entry name" value="AAA_29"/>
    <property type="match status" value="1"/>
</dbReference>
<dbReference type="EMBL" id="FO082060">
    <property type="protein sequence ID" value="CCE24421.1"/>
    <property type="molecule type" value="Genomic_DNA"/>
</dbReference>
<dbReference type="GO" id="GO:0006310">
    <property type="term" value="P:DNA recombination"/>
    <property type="evidence" value="ECO:0007669"/>
    <property type="project" value="UniProtKB-KW"/>
</dbReference>
<keyword evidence="6" id="KW-0547">Nucleotide-binding</keyword>
<feature type="coiled-coil region" evidence="14">
    <location>
        <begin position="360"/>
        <end position="397"/>
    </location>
</feature>
<reference evidence="16" key="1">
    <citation type="journal article" date="2012" name="J. Bacteriol.">
        <title>Genome sequence of the haloalkaliphilic methanotrophic bacterium Methylomicrobium alcaliphilum 20Z.</title>
        <authorList>
            <person name="Vuilleumier S."/>
            <person name="Khmelenina V.N."/>
            <person name="Bringel F."/>
            <person name="Reshetnikov A.S."/>
            <person name="Lajus A."/>
            <person name="Mangenot S."/>
            <person name="Rouy Z."/>
            <person name="Op den Camp H.J."/>
            <person name="Jetten M.S."/>
            <person name="Dispirito A.A."/>
            <person name="Dunfield P."/>
            <person name="Klotz M.G."/>
            <person name="Semrau J.D."/>
            <person name="Stein L.Y."/>
            <person name="Barbe V."/>
            <person name="Medigue C."/>
            <person name="Trotsenko Y.A."/>
            <person name="Kalyuzhnaya M.G."/>
        </authorList>
    </citation>
    <scope>NUCLEOTIDE SEQUENCE [LARGE SCALE GENOMIC DNA]</scope>
    <source>
        <strain evidence="16">DSM 19304 / NCIMB 14124 / VKM B-2133 / 20Z</strain>
    </source>
</reference>
<dbReference type="PATRIC" id="fig|271065.3.peg.2821"/>
<accession>G4SZI0</accession>
<gene>
    <name evidence="15" type="ordered locus">MEALZ_2749</name>
</gene>
<dbReference type="KEGG" id="mah:MEALZ_2749"/>
<dbReference type="PANTHER" id="PTHR32114:SF2">
    <property type="entry name" value="ABC TRANSPORTER ABCH.3"/>
    <property type="match status" value="1"/>
</dbReference>
<dbReference type="GO" id="GO:0005524">
    <property type="term" value="F:ATP binding"/>
    <property type="evidence" value="ECO:0007669"/>
    <property type="project" value="UniProtKB-KW"/>
</dbReference>
<evidence type="ECO:0000256" key="12">
    <source>
        <dbReference type="ARBA" id="ARBA00023172"/>
    </source>
</evidence>
<feature type="coiled-coil region" evidence="14">
    <location>
        <begin position="535"/>
        <end position="583"/>
    </location>
</feature>
<evidence type="ECO:0000256" key="5">
    <source>
        <dbReference type="ARBA" id="ARBA00022722"/>
    </source>
</evidence>
<keyword evidence="10" id="KW-0067">ATP-binding</keyword>
<evidence type="ECO:0000256" key="6">
    <source>
        <dbReference type="ARBA" id="ARBA00022741"/>
    </source>
</evidence>
<keyword evidence="8" id="KW-0378">Hydrolase</keyword>
<dbReference type="GO" id="GO:0004519">
    <property type="term" value="F:endonuclease activity"/>
    <property type="evidence" value="ECO:0007669"/>
    <property type="project" value="UniProtKB-KW"/>
</dbReference>
<feature type="coiled-coil region" evidence="14">
    <location>
        <begin position="442"/>
        <end position="472"/>
    </location>
</feature>
<dbReference type="GO" id="GO:0004527">
    <property type="term" value="F:exonuclease activity"/>
    <property type="evidence" value="ECO:0007669"/>
    <property type="project" value="UniProtKB-KW"/>
</dbReference>
<keyword evidence="11 14" id="KW-0175">Coiled coil</keyword>
<dbReference type="SUPFAM" id="SSF52540">
    <property type="entry name" value="P-loop containing nucleoside triphosphate hydrolases"/>
    <property type="match status" value="2"/>
</dbReference>
<dbReference type="HOGENOM" id="CLU_004785_2_1_6"/>
<dbReference type="PANTHER" id="PTHR32114">
    <property type="entry name" value="ABC TRANSPORTER ABCH.3"/>
    <property type="match status" value="1"/>
</dbReference>
<dbReference type="RefSeq" id="WP_014149187.1">
    <property type="nucleotide sequence ID" value="NC_016112.1"/>
</dbReference>
<keyword evidence="16" id="KW-1185">Reference proteome</keyword>
<dbReference type="Proteomes" id="UP000008315">
    <property type="component" value="Chromosome"/>
</dbReference>
<keyword evidence="4" id="KW-0235">DNA replication</keyword>
<evidence type="ECO:0000256" key="7">
    <source>
        <dbReference type="ARBA" id="ARBA00022759"/>
    </source>
</evidence>